<accession>X1IH78</accession>
<proteinExistence type="predicted"/>
<dbReference type="AlphaFoldDB" id="X1IH78"/>
<evidence type="ECO:0000313" key="1">
    <source>
        <dbReference type="EMBL" id="GAH68600.1"/>
    </source>
</evidence>
<gene>
    <name evidence="1" type="ORF">S03H2_52759</name>
</gene>
<sequence length="228" mass="26653">MLTCTLVFPYTSQFDHEFKKGIDTRIAAEFNTPLQLKNFITIGQKINTEFLEEEIPLGFTSEQVKQLLITNGIPSYREHATMKIVTELVKLNIPCVIFDYTGRWSKLIQFFNKTIYQEQFLHFKLGSSFSIDVKNSGIKYDQNNFEYLNLFYDVFAMAFKEQKRNIDILKETISKSDELDLSSITLDLQVKQKLNKPFYSNSLLSLLKDFTDQTQIFSDIALEYEDHI</sequence>
<name>X1IH78_9ZZZZ</name>
<dbReference type="EMBL" id="BARU01033540">
    <property type="protein sequence ID" value="GAH68600.1"/>
    <property type="molecule type" value="Genomic_DNA"/>
</dbReference>
<comment type="caution">
    <text evidence="1">The sequence shown here is derived from an EMBL/GenBank/DDBJ whole genome shotgun (WGS) entry which is preliminary data.</text>
</comment>
<feature type="non-terminal residue" evidence="1">
    <location>
        <position position="228"/>
    </location>
</feature>
<protein>
    <submittedName>
        <fullName evidence="1">Uncharacterized protein</fullName>
    </submittedName>
</protein>
<organism evidence="1">
    <name type="scientific">marine sediment metagenome</name>
    <dbReference type="NCBI Taxonomy" id="412755"/>
    <lineage>
        <taxon>unclassified sequences</taxon>
        <taxon>metagenomes</taxon>
        <taxon>ecological metagenomes</taxon>
    </lineage>
</organism>
<reference evidence="1" key="1">
    <citation type="journal article" date="2014" name="Front. Microbiol.">
        <title>High frequency of phylogenetically diverse reductive dehalogenase-homologous genes in deep subseafloor sedimentary metagenomes.</title>
        <authorList>
            <person name="Kawai M."/>
            <person name="Futagami T."/>
            <person name="Toyoda A."/>
            <person name="Takaki Y."/>
            <person name="Nishi S."/>
            <person name="Hori S."/>
            <person name="Arai W."/>
            <person name="Tsubouchi T."/>
            <person name="Morono Y."/>
            <person name="Uchiyama I."/>
            <person name="Ito T."/>
            <person name="Fujiyama A."/>
            <person name="Inagaki F."/>
            <person name="Takami H."/>
        </authorList>
    </citation>
    <scope>NUCLEOTIDE SEQUENCE</scope>
    <source>
        <strain evidence="1">Expedition CK06-06</strain>
    </source>
</reference>